<protein>
    <submittedName>
        <fullName evidence="2">Nucleotidyltransferase domain-containing protein</fullName>
    </submittedName>
</protein>
<evidence type="ECO:0000313" key="3">
    <source>
        <dbReference type="Proteomes" id="UP000199584"/>
    </source>
</evidence>
<dbReference type="Gene3D" id="3.30.460.10">
    <property type="entry name" value="Beta Polymerase, domain 2"/>
    <property type="match status" value="1"/>
</dbReference>
<dbReference type="AlphaFoldDB" id="A0A1I6DK44"/>
<accession>A0A1I6DK44</accession>
<proteinExistence type="predicted"/>
<feature type="domain" description="Polymerase nucleotidyl transferase" evidence="1">
    <location>
        <begin position="10"/>
        <end position="80"/>
    </location>
</feature>
<dbReference type="GO" id="GO:0016779">
    <property type="term" value="F:nucleotidyltransferase activity"/>
    <property type="evidence" value="ECO:0007669"/>
    <property type="project" value="InterPro"/>
</dbReference>
<reference evidence="3" key="1">
    <citation type="submission" date="2016-10" db="EMBL/GenBank/DDBJ databases">
        <authorList>
            <person name="Varghese N."/>
            <person name="Submissions S."/>
        </authorList>
    </citation>
    <scope>NUCLEOTIDE SEQUENCE [LARGE SCALE GENOMIC DNA]</scope>
    <source>
        <strain evidence="3">DSM 3669</strain>
    </source>
</reference>
<name>A0A1I6DK44_9FIRM</name>
<sequence length="107" mass="12080">MAKKQVEIIIKEYINALKAKKIRVEKAILFGSYACGQENKDSDIDIAIISPDFGQDYLEEAVMLKKISESIDLDISPRPYSTEEYKKVSPGQFLHDEIINKGKSVEA</sequence>
<dbReference type="RefSeq" id="WP_092483180.1">
    <property type="nucleotide sequence ID" value="NZ_FOYM01000012.1"/>
</dbReference>
<dbReference type="STRING" id="39060.SAMN05660706_112101"/>
<dbReference type="CDD" id="cd05403">
    <property type="entry name" value="NT_KNTase_like"/>
    <property type="match status" value="1"/>
</dbReference>
<organism evidence="2 3">
    <name type="scientific">Desulfoscipio geothermicus DSM 3669</name>
    <dbReference type="NCBI Taxonomy" id="1121426"/>
    <lineage>
        <taxon>Bacteria</taxon>
        <taxon>Bacillati</taxon>
        <taxon>Bacillota</taxon>
        <taxon>Clostridia</taxon>
        <taxon>Eubacteriales</taxon>
        <taxon>Desulfallaceae</taxon>
        <taxon>Desulfoscipio</taxon>
    </lineage>
</organism>
<evidence type="ECO:0000313" key="2">
    <source>
        <dbReference type="EMBL" id="SFR05814.1"/>
    </source>
</evidence>
<dbReference type="PANTHER" id="PTHR43449:SF1">
    <property type="entry name" value="POLYMERASE BETA NUCLEOTIDYLTRANSFERASE DOMAIN-CONTAINING PROTEIN"/>
    <property type="match status" value="1"/>
</dbReference>
<dbReference type="Proteomes" id="UP000199584">
    <property type="component" value="Unassembled WGS sequence"/>
</dbReference>
<keyword evidence="3" id="KW-1185">Reference proteome</keyword>
<dbReference type="Pfam" id="PF01909">
    <property type="entry name" value="NTP_transf_2"/>
    <property type="match status" value="1"/>
</dbReference>
<dbReference type="OrthoDB" id="9816197at2"/>
<dbReference type="PANTHER" id="PTHR43449">
    <property type="entry name" value="NUCLEOTIDYLTRANSFERASE"/>
    <property type="match status" value="1"/>
</dbReference>
<dbReference type="InterPro" id="IPR002934">
    <property type="entry name" value="Polymerase_NTP_transf_dom"/>
</dbReference>
<evidence type="ECO:0000259" key="1">
    <source>
        <dbReference type="Pfam" id="PF01909"/>
    </source>
</evidence>
<gene>
    <name evidence="2" type="ORF">SAMN05660706_112101</name>
</gene>
<dbReference type="SUPFAM" id="SSF81301">
    <property type="entry name" value="Nucleotidyltransferase"/>
    <property type="match status" value="1"/>
</dbReference>
<dbReference type="InterPro" id="IPR043519">
    <property type="entry name" value="NT_sf"/>
</dbReference>
<dbReference type="EMBL" id="FOYM01000012">
    <property type="protein sequence ID" value="SFR05814.1"/>
    <property type="molecule type" value="Genomic_DNA"/>
</dbReference>
<keyword evidence="2" id="KW-0808">Transferase</keyword>